<protein>
    <recommendedName>
        <fullName evidence="5">Flagellar hook-associated protein 2</fullName>
        <shortName evidence="5">HAP2</shortName>
    </recommendedName>
    <alternativeName>
        <fullName evidence="5">Flagellar cap protein</fullName>
    </alternativeName>
</protein>
<feature type="domain" description="Flagellar hook-associated protein 2 N-terminal" evidence="6">
    <location>
        <begin position="31"/>
        <end position="125"/>
    </location>
</feature>
<evidence type="ECO:0000256" key="3">
    <source>
        <dbReference type="ARBA" id="ARBA00023054"/>
    </source>
</evidence>
<accession>M1WX40</accession>
<keyword evidence="9" id="KW-1185">Reference proteome</keyword>
<evidence type="ECO:0000259" key="7">
    <source>
        <dbReference type="Pfam" id="PF07195"/>
    </source>
</evidence>
<dbReference type="GO" id="GO:0071973">
    <property type="term" value="P:bacterial-type flagellum-dependent cell motility"/>
    <property type="evidence" value="ECO:0007669"/>
    <property type="project" value="TreeGrafter"/>
</dbReference>
<evidence type="ECO:0000259" key="6">
    <source>
        <dbReference type="Pfam" id="PF02465"/>
    </source>
</evidence>
<proteinExistence type="inferred from homology"/>
<evidence type="ECO:0000256" key="1">
    <source>
        <dbReference type="ARBA" id="ARBA00009764"/>
    </source>
</evidence>
<dbReference type="BioCyc" id="DPIE1322246:BN4_RS11365-MONOMER"/>
<evidence type="ECO:0000256" key="5">
    <source>
        <dbReference type="RuleBase" id="RU362066"/>
    </source>
</evidence>
<gene>
    <name evidence="8" type="ordered locus">BN4_12263</name>
</gene>
<dbReference type="Proteomes" id="UP000011724">
    <property type="component" value="Chromosome"/>
</dbReference>
<keyword evidence="4 5" id="KW-0975">Bacterial flagellum</keyword>
<keyword evidence="3 5" id="KW-0175">Coiled coil</keyword>
<dbReference type="RefSeq" id="WP_015415541.1">
    <property type="nucleotide sequence ID" value="NC_020409.1"/>
</dbReference>
<feature type="domain" description="Flagellar hook-associated protein 2 C-terminal" evidence="7">
    <location>
        <begin position="232"/>
        <end position="560"/>
    </location>
</feature>
<dbReference type="PANTHER" id="PTHR30288">
    <property type="entry name" value="FLAGELLAR CAP/ASSEMBLY PROTEIN FLID"/>
    <property type="match status" value="1"/>
</dbReference>
<dbReference type="GO" id="GO:0009424">
    <property type="term" value="C:bacterial-type flagellum hook"/>
    <property type="evidence" value="ECO:0007669"/>
    <property type="project" value="UniProtKB-UniRule"/>
</dbReference>
<comment type="similarity">
    <text evidence="1 5">Belongs to the FliD family.</text>
</comment>
<reference evidence="8 9" key="1">
    <citation type="journal article" date="2013" name="PLoS ONE">
        <title>The first genomic and proteomic characterization of a deep-sea sulfate reducer: insights into the piezophilic lifestyle of Desulfovibrio piezophilus.</title>
        <authorList>
            <person name="Pradel N."/>
            <person name="Ji B."/>
            <person name="Gimenez G."/>
            <person name="Talla E."/>
            <person name="Lenoble P."/>
            <person name="Garel M."/>
            <person name="Tamburini C."/>
            <person name="Fourquet P."/>
            <person name="Lebrun R."/>
            <person name="Bertin P."/>
            <person name="Denis Y."/>
            <person name="Pophillat M."/>
            <person name="Barbe V."/>
            <person name="Ollivier B."/>
            <person name="Dolla A."/>
        </authorList>
    </citation>
    <scope>NUCLEOTIDE SEQUENCE [LARGE SCALE GENOMIC DNA]</scope>
    <source>
        <strain evidence="9">DSM 10523 / SB164P1</strain>
    </source>
</reference>
<dbReference type="InterPro" id="IPR010809">
    <property type="entry name" value="FliD_C"/>
</dbReference>
<dbReference type="GO" id="GO:0009421">
    <property type="term" value="C:bacterial-type flagellum filament cap"/>
    <property type="evidence" value="ECO:0007669"/>
    <property type="project" value="InterPro"/>
</dbReference>
<comment type="function">
    <text evidence="5">Required for morphogenesis and for the elongation of the flagellar filament by facilitating polymerization of the flagellin monomers at the tip of growing filament. Forms a capping structure, which prevents flagellin subunits (transported through the central channel of the flagellum) from leaking out without polymerization at the distal end.</text>
</comment>
<comment type="subunit">
    <text evidence="2 5">Homopentamer.</text>
</comment>
<comment type="subcellular location">
    <subcellularLocation>
        <location evidence="5">Secreted</location>
    </subcellularLocation>
    <subcellularLocation>
        <location evidence="5">Bacterial flagellum</location>
    </subcellularLocation>
</comment>
<dbReference type="Pfam" id="PF02465">
    <property type="entry name" value="FliD_N"/>
    <property type="match status" value="1"/>
</dbReference>
<feature type="coiled-coil region" evidence="5">
    <location>
        <begin position="49"/>
        <end position="86"/>
    </location>
</feature>
<dbReference type="InterPro" id="IPR040026">
    <property type="entry name" value="FliD"/>
</dbReference>
<name>M1WX40_PSEP2</name>
<evidence type="ECO:0000256" key="4">
    <source>
        <dbReference type="ARBA" id="ARBA00023143"/>
    </source>
</evidence>
<dbReference type="KEGG" id="dpi:BN4_12263"/>
<sequence>MSYVSSLSSDVTAYEPVTTSGEVSFSGLGNGTDFSEIIDATIDAASYQLEDYEAQVEETEYIVDLLEQINDELEDLEETLEEMDDPDEFFEMEGTSSGDEVTVDLTGEADEGVHTLVVNQLAQTDVWVNTENAFDSEDEVVTTTATTLELTYGDETISIDVAAGATLSTLVNTINASASARGLVEADLLYDGEQYYFTLSGEDAGADNDIVITDTGDLDGFDLANFTNTQTAQNAQIRVDGFPTDEDAWIERDTNSIDDVVDGITFELKETTDDDGVRITVEYDTDAMMDKISTFVEEVNQVILDLQTLTGRVTDDDEDEDETYTVDSYAMDIIYNELKSTLSSGALGFSAYDSDTGGDYYNALSQIGISTDADEGSDTFGQLVLDEDELEEALETDPEAVGNLFSQHGVGESDTDALQVISVIDTVTGAGTYDVEYTVENGTLISATINGEDASISADGWTILGSGDAAGLYMSVVDQTDGTHGGDVRVKQGKLGELTDLLEDITDGETGTLAIVIDNYESTITNLDNSIYNEEKRLDALETSLTRKYAALDSMLSELENRSTLVETLMADL</sequence>
<evidence type="ECO:0000256" key="2">
    <source>
        <dbReference type="ARBA" id="ARBA00011255"/>
    </source>
</evidence>
<dbReference type="eggNOG" id="COG1345">
    <property type="taxonomic scope" value="Bacteria"/>
</dbReference>
<evidence type="ECO:0000313" key="9">
    <source>
        <dbReference type="Proteomes" id="UP000011724"/>
    </source>
</evidence>
<dbReference type="AlphaFoldDB" id="M1WX40"/>
<dbReference type="InterPro" id="IPR003481">
    <property type="entry name" value="FliD_N"/>
</dbReference>
<dbReference type="HOGENOM" id="CLU_015182_1_0_7"/>
<dbReference type="PANTHER" id="PTHR30288:SF0">
    <property type="entry name" value="FLAGELLAR HOOK-ASSOCIATED PROTEIN 2"/>
    <property type="match status" value="1"/>
</dbReference>
<keyword evidence="5" id="KW-0964">Secreted</keyword>
<dbReference type="OrthoDB" id="5484186at2"/>
<dbReference type="PATRIC" id="fig|879567.3.peg.2410"/>
<evidence type="ECO:0000313" key="8">
    <source>
        <dbReference type="EMBL" id="CCH49498.1"/>
    </source>
</evidence>
<dbReference type="Pfam" id="PF07195">
    <property type="entry name" value="FliD_C"/>
    <property type="match status" value="1"/>
</dbReference>
<dbReference type="EMBL" id="FO203427">
    <property type="protein sequence ID" value="CCH49498.1"/>
    <property type="molecule type" value="Genomic_DNA"/>
</dbReference>
<organism evidence="8 9">
    <name type="scientific">Pseudodesulfovibrio piezophilus (strain DSM 21447 / JCM 15486 / C1TLV30)</name>
    <name type="common">Desulfovibrio piezophilus</name>
    <dbReference type="NCBI Taxonomy" id="1322246"/>
    <lineage>
        <taxon>Bacteria</taxon>
        <taxon>Pseudomonadati</taxon>
        <taxon>Thermodesulfobacteriota</taxon>
        <taxon>Desulfovibrionia</taxon>
        <taxon>Desulfovibrionales</taxon>
        <taxon>Desulfovibrionaceae</taxon>
    </lineage>
</organism>
<dbReference type="GO" id="GO:0007155">
    <property type="term" value="P:cell adhesion"/>
    <property type="evidence" value="ECO:0007669"/>
    <property type="project" value="InterPro"/>
</dbReference>
<reference evidence="9" key="2">
    <citation type="journal article" date="2013" name="Stand. Genomic Sci.">
        <title>Complete genome sequence of Desulfocapsa sulfexigens, a marine deltaproteobacterium specialized in disproportionating inorganic sulfur compounds.</title>
        <authorList>
            <person name="Finster K.W."/>
            <person name="Kjeldsen K.U."/>
            <person name="Kube M."/>
            <person name="Reinhardt R."/>
            <person name="Mussmann M."/>
            <person name="Amann R."/>
            <person name="Schreiber L."/>
        </authorList>
    </citation>
    <scope>NUCLEOTIDE SEQUENCE [LARGE SCALE GENOMIC DNA]</scope>
    <source>
        <strain evidence="9">DSM 10523 / SB164P1</strain>
    </source>
</reference>
<keyword evidence="8" id="KW-0282">Flagellum</keyword>
<keyword evidence="8" id="KW-0969">Cilium</keyword>
<dbReference type="GO" id="GO:0005576">
    <property type="term" value="C:extracellular region"/>
    <property type="evidence" value="ECO:0007669"/>
    <property type="project" value="UniProtKB-SubCell"/>
</dbReference>
<keyword evidence="8" id="KW-0966">Cell projection</keyword>
<dbReference type="STRING" id="1322246.BN4_12263"/>